<reference evidence="2 3" key="1">
    <citation type="submission" date="2024-04" db="EMBL/GenBank/DDBJ databases">
        <title>Phyllosticta paracitricarpa is synonymous to the EU quarantine fungus P. citricarpa based on phylogenomic analyses.</title>
        <authorList>
            <consortium name="Lawrence Berkeley National Laboratory"/>
            <person name="Van Ingen-Buijs V.A."/>
            <person name="Van Westerhoven A.C."/>
            <person name="Haridas S."/>
            <person name="Skiadas P."/>
            <person name="Martin F."/>
            <person name="Groenewald J.Z."/>
            <person name="Crous P.W."/>
            <person name="Seidl M.F."/>
        </authorList>
    </citation>
    <scope>NUCLEOTIDE SEQUENCE [LARGE SCALE GENOMIC DNA]</scope>
    <source>
        <strain evidence="2 3">CBS 123374</strain>
    </source>
</reference>
<feature type="compositionally biased region" description="Acidic residues" evidence="1">
    <location>
        <begin position="202"/>
        <end position="230"/>
    </location>
</feature>
<proteinExistence type="predicted"/>
<feature type="compositionally biased region" description="Pro residues" evidence="1">
    <location>
        <begin position="890"/>
        <end position="902"/>
    </location>
</feature>
<gene>
    <name evidence="2" type="ORF">HDK90DRAFT_545609</name>
</gene>
<name>A0ABR1YXV7_9PEZI</name>
<comment type="caution">
    <text evidence="2">The sequence shown here is derived from an EMBL/GenBank/DDBJ whole genome shotgun (WGS) entry which is preliminary data.</text>
</comment>
<feature type="compositionally biased region" description="Basic and acidic residues" evidence="1">
    <location>
        <begin position="678"/>
        <end position="692"/>
    </location>
</feature>
<feature type="compositionally biased region" description="Polar residues" evidence="1">
    <location>
        <begin position="417"/>
        <end position="430"/>
    </location>
</feature>
<keyword evidence="3" id="KW-1185">Reference proteome</keyword>
<feature type="compositionally biased region" description="Basic residues" evidence="1">
    <location>
        <begin position="235"/>
        <end position="247"/>
    </location>
</feature>
<dbReference type="Proteomes" id="UP001492380">
    <property type="component" value="Unassembled WGS sequence"/>
</dbReference>
<feature type="compositionally biased region" description="Basic and acidic residues" evidence="1">
    <location>
        <begin position="592"/>
        <end position="625"/>
    </location>
</feature>
<accession>A0ABR1YXV7</accession>
<feature type="region of interest" description="Disordered" evidence="1">
    <location>
        <begin position="184"/>
        <end position="727"/>
    </location>
</feature>
<feature type="compositionally biased region" description="Basic and acidic residues" evidence="1">
    <location>
        <begin position="398"/>
        <end position="408"/>
    </location>
</feature>
<evidence type="ECO:0000256" key="1">
    <source>
        <dbReference type="SAM" id="MobiDB-lite"/>
    </source>
</evidence>
<feature type="region of interest" description="Disordered" evidence="1">
    <location>
        <begin position="851"/>
        <end position="902"/>
    </location>
</feature>
<feature type="compositionally biased region" description="Pro residues" evidence="1">
    <location>
        <begin position="851"/>
        <end position="860"/>
    </location>
</feature>
<feature type="compositionally biased region" description="Polar residues" evidence="1">
    <location>
        <begin position="693"/>
        <end position="727"/>
    </location>
</feature>
<feature type="compositionally biased region" description="Basic and acidic residues" evidence="1">
    <location>
        <begin position="185"/>
        <end position="200"/>
    </location>
</feature>
<dbReference type="EMBL" id="JBBWRZ010000002">
    <property type="protein sequence ID" value="KAK8243522.1"/>
    <property type="molecule type" value="Genomic_DNA"/>
</dbReference>
<protein>
    <submittedName>
        <fullName evidence="2">Uncharacterized protein</fullName>
    </submittedName>
</protein>
<feature type="compositionally biased region" description="Basic and acidic residues" evidence="1">
    <location>
        <begin position="435"/>
        <end position="453"/>
    </location>
</feature>
<feature type="region of interest" description="Disordered" evidence="1">
    <location>
        <begin position="754"/>
        <end position="780"/>
    </location>
</feature>
<evidence type="ECO:0000313" key="3">
    <source>
        <dbReference type="Proteomes" id="UP001492380"/>
    </source>
</evidence>
<organism evidence="2 3">
    <name type="scientific">Phyllosticta capitalensis</name>
    <dbReference type="NCBI Taxonomy" id="121624"/>
    <lineage>
        <taxon>Eukaryota</taxon>
        <taxon>Fungi</taxon>
        <taxon>Dikarya</taxon>
        <taxon>Ascomycota</taxon>
        <taxon>Pezizomycotina</taxon>
        <taxon>Dothideomycetes</taxon>
        <taxon>Dothideomycetes incertae sedis</taxon>
        <taxon>Botryosphaeriales</taxon>
        <taxon>Phyllostictaceae</taxon>
        <taxon>Phyllosticta</taxon>
    </lineage>
</organism>
<feature type="compositionally biased region" description="Polar residues" evidence="1">
    <location>
        <begin position="501"/>
        <end position="519"/>
    </location>
</feature>
<sequence>MHQTTIASRRIVRHQRPSFYPGRNSLHSFPYTYLSHLIKDWAPLGSLSERGCLRILLQNYADFNDINTPTPERDTILHMDLYPWLTRFRSLDDVTIDYEGSAKTLGEFNKAPPNWDKRSPAIEEYLHPIDFRDLLMQRFHGAEPRGCKTVDEHWRMIIGKGIWESARDKSFVFDLLNYLETQEEGPLRETVDEGEGKGEGDTLPEEQTDCEDQEDGWVMEETEDESEEESLQVRSGKRKKAGKKKQRARVEKKLREYKEQRGRARRRPPLPSMEADSKSGSEATDLELQSEVNSNTEAERERRVSWGSDETLVEEEDSKMEEPEPQRNTKPTAPGQPIVEDDGSGWDKVLSKKEKKKANQPKAQAPHSPMIQKSEKKTTPPTFLSRKRRHSFDQTLRLLDEYEIREAKVPTPFPSDIQESNESAPRTPSPRTWRRFPDGNPRSDERDVHRIFDAEAPAPSPESPRSDAGPLIFVRLPGSAVRSPHPLTPGPITSLPHYPASMQQSFRVIGTISPQTPSPKTRGHFWEGSSESDMTTSPSPETRQRPLGVKPGRSDRNGSPISQEDPEKNGLAEIIRESSDEDNEPTLYSKMSRSEYKELLRQHKESLEKMSREIRENHDAEHPPEFYEAANHSLGGTRRASDPGAPRRPHFWREIQSPTPAFQSPLKATLSDLSSGPSEKKEEVESEDKGKQDSSGPVQSVQSSTQRSPISQKQQNPQAVSLNGQTAHAVQSGNVVQSGNAVQSVNAAQSVNAVQHHGNSAVKLQQSTDPGARSMPSMNGSAPVFQPQMQPPRPHMPPPSQHMHPRPGILLPGQTQPGHLQPGNQHPYLMSPMVPGAPTFVLLPYHEPIPLAPPPRPPTPGRYRAPFHNSSLQPNMLIDLPRGAVHQERFPPPQNFQKPPPH</sequence>
<feature type="compositionally biased region" description="Basic and acidic residues" evidence="1">
    <location>
        <begin position="565"/>
        <end position="578"/>
    </location>
</feature>
<feature type="compositionally biased region" description="Basic and acidic residues" evidence="1">
    <location>
        <begin position="248"/>
        <end position="262"/>
    </location>
</feature>
<evidence type="ECO:0000313" key="2">
    <source>
        <dbReference type="EMBL" id="KAK8243522.1"/>
    </source>
</evidence>
<feature type="compositionally biased region" description="Polar residues" evidence="1">
    <location>
        <begin position="529"/>
        <end position="541"/>
    </location>
</feature>